<dbReference type="PANTHER" id="PTHR40763:SF4">
    <property type="entry name" value="DUF1707 DOMAIN-CONTAINING PROTEIN"/>
    <property type="match status" value="1"/>
</dbReference>
<evidence type="ECO:0000313" key="4">
    <source>
        <dbReference type="EMBL" id="CRY81230.1"/>
    </source>
</evidence>
<accession>A0A0H5NZZ6</accession>
<evidence type="ECO:0000259" key="3">
    <source>
        <dbReference type="Pfam" id="PF08044"/>
    </source>
</evidence>
<feature type="transmembrane region" description="Helical" evidence="2">
    <location>
        <begin position="165"/>
        <end position="186"/>
    </location>
</feature>
<proteinExistence type="predicted"/>
<geneLocation type="plasmid" evidence="4">
    <name>2</name>
</geneLocation>
<keyword evidence="2" id="KW-1133">Transmembrane helix</keyword>
<dbReference type="Pfam" id="PF08044">
    <property type="entry name" value="DUF1707"/>
    <property type="match status" value="2"/>
</dbReference>
<sequence length="373" mass="39569">MQRVSTTSGRTRARDIDRANASSVLDAAYAEGQLGAAEYHDRTARAAAAKTVGDLAGLLADLQVPATVRDLVPSSAAAPRKPLRRSASPSGYPGHTRARADDRRRVHAQLDHARAEGQLTEDEHQARRDLADEARTLGDLAVLVDDLRLAPSAEPRPPRSRRRHWFQLGVAAAAVVAAVATATLTARAVRPEPPAPVAAPVAPVADLDGVAPVVIGTPNLLTETGLRQLVADLRTRFGDPTVDELSVHPELASLTKAVPGQPNRKVGYSYRWGFAPDGAPVTREPDTPTVDLTALDLTALAALIAEAPATLRVPDGTTSHIGVEIMDNDFYAAYGLPRGAVAVSVYARNEARESGHLLAAADGRIARTWEFGR</sequence>
<dbReference type="EMBL" id="LN868939">
    <property type="protein sequence ID" value="CRY81230.1"/>
    <property type="molecule type" value="Genomic_DNA"/>
</dbReference>
<keyword evidence="2" id="KW-0812">Transmembrane</keyword>
<keyword evidence="2" id="KW-0472">Membrane</keyword>
<evidence type="ECO:0000256" key="1">
    <source>
        <dbReference type="SAM" id="MobiDB-lite"/>
    </source>
</evidence>
<gene>
    <name evidence="4" type="ORF">ERS450000_04304</name>
</gene>
<keyword evidence="4" id="KW-0614">Plasmid</keyword>
<feature type="region of interest" description="Disordered" evidence="1">
    <location>
        <begin position="73"/>
        <end position="102"/>
    </location>
</feature>
<dbReference type="KEGG" id="nfr:ERS450000_04304"/>
<organism evidence="4 5">
    <name type="scientific">Nocardia farcinica</name>
    <dbReference type="NCBI Taxonomy" id="37329"/>
    <lineage>
        <taxon>Bacteria</taxon>
        <taxon>Bacillati</taxon>
        <taxon>Actinomycetota</taxon>
        <taxon>Actinomycetes</taxon>
        <taxon>Mycobacteriales</taxon>
        <taxon>Nocardiaceae</taxon>
        <taxon>Nocardia</taxon>
    </lineage>
</organism>
<dbReference type="AlphaFoldDB" id="A0A0H5NZZ6"/>
<dbReference type="Proteomes" id="UP000057820">
    <property type="component" value="Plasmid 2"/>
</dbReference>
<reference evidence="5" key="1">
    <citation type="submission" date="2015-03" db="EMBL/GenBank/DDBJ databases">
        <authorList>
            <consortium name="Pathogen Informatics"/>
        </authorList>
    </citation>
    <scope>NUCLEOTIDE SEQUENCE [LARGE SCALE GENOMIC DNA]</scope>
    <source>
        <strain evidence="5">NCTC11134</strain>
        <plasmid evidence="5">2</plasmid>
    </source>
</reference>
<dbReference type="PANTHER" id="PTHR40763">
    <property type="entry name" value="MEMBRANE PROTEIN-RELATED"/>
    <property type="match status" value="1"/>
</dbReference>
<feature type="domain" description="DUF1707" evidence="3">
    <location>
        <begin position="11"/>
        <end position="63"/>
    </location>
</feature>
<protein>
    <submittedName>
        <fullName evidence="4">Domain of uncharacterized function (DUF1707)</fullName>
    </submittedName>
</protein>
<dbReference type="InterPro" id="IPR012551">
    <property type="entry name" value="DUF1707_SHOCT-like"/>
</dbReference>
<name>A0A0H5NZZ6_NOCFR</name>
<feature type="domain" description="DUF1707" evidence="3">
    <location>
        <begin position="96"/>
        <end position="147"/>
    </location>
</feature>
<evidence type="ECO:0000313" key="5">
    <source>
        <dbReference type="Proteomes" id="UP000057820"/>
    </source>
</evidence>
<evidence type="ECO:0000256" key="2">
    <source>
        <dbReference type="SAM" id="Phobius"/>
    </source>
</evidence>